<evidence type="ECO:0000313" key="2">
    <source>
        <dbReference type="Proteomes" id="UP000619118"/>
    </source>
</evidence>
<accession>A0ABQ2R2R3</accession>
<dbReference type="RefSeq" id="WP_160052992.1">
    <property type="nucleotide sequence ID" value="NZ_BMQX01000004.1"/>
</dbReference>
<proteinExistence type="predicted"/>
<reference evidence="2" key="1">
    <citation type="journal article" date="2019" name="Int. J. Syst. Evol. Microbiol.">
        <title>The Global Catalogue of Microorganisms (GCM) 10K type strain sequencing project: providing services to taxonomists for standard genome sequencing and annotation.</title>
        <authorList>
            <consortium name="The Broad Institute Genomics Platform"/>
            <consortium name="The Broad Institute Genome Sequencing Center for Infectious Disease"/>
            <person name="Wu L."/>
            <person name="Ma J."/>
        </authorList>
    </citation>
    <scope>NUCLEOTIDE SEQUENCE [LARGE SCALE GENOMIC DNA]</scope>
    <source>
        <strain evidence="2">JCM 32306</strain>
    </source>
</reference>
<dbReference type="EMBL" id="BMQX01000004">
    <property type="protein sequence ID" value="GGQ10559.1"/>
    <property type="molecule type" value="Genomic_DNA"/>
</dbReference>
<gene>
    <name evidence="1" type="ORF">GCM10009411_09190</name>
</gene>
<keyword evidence="2" id="KW-1185">Reference proteome</keyword>
<protein>
    <submittedName>
        <fullName evidence="1">Uncharacterized protein</fullName>
    </submittedName>
</protein>
<comment type="caution">
    <text evidence="1">The sequence shown here is derived from an EMBL/GenBank/DDBJ whole genome shotgun (WGS) entry which is preliminary data.</text>
</comment>
<sequence>MKITSQDFLSLSGYPIFERIKPLIECLDVEYIRWWSTDAVTSEQPHECAFFTHNE</sequence>
<evidence type="ECO:0000313" key="1">
    <source>
        <dbReference type="EMBL" id="GGQ10559.1"/>
    </source>
</evidence>
<name>A0ABQ2R2R3_9GAMM</name>
<organism evidence="1 2">
    <name type="scientific">Shewanella litoralis</name>
    <dbReference type="NCBI Taxonomy" id="2282700"/>
    <lineage>
        <taxon>Bacteria</taxon>
        <taxon>Pseudomonadati</taxon>
        <taxon>Pseudomonadota</taxon>
        <taxon>Gammaproteobacteria</taxon>
        <taxon>Alteromonadales</taxon>
        <taxon>Shewanellaceae</taxon>
        <taxon>Shewanella</taxon>
    </lineage>
</organism>
<dbReference type="Proteomes" id="UP000619118">
    <property type="component" value="Unassembled WGS sequence"/>
</dbReference>